<dbReference type="Proteomes" id="UP001215280">
    <property type="component" value="Unassembled WGS sequence"/>
</dbReference>
<evidence type="ECO:0008006" key="5">
    <source>
        <dbReference type="Google" id="ProtNLM"/>
    </source>
</evidence>
<evidence type="ECO:0000259" key="1">
    <source>
        <dbReference type="Pfam" id="PF03171"/>
    </source>
</evidence>
<dbReference type="InterPro" id="IPR044861">
    <property type="entry name" value="IPNS-like_FE2OG_OXY"/>
</dbReference>
<dbReference type="Pfam" id="PF03171">
    <property type="entry name" value="2OG-FeII_Oxy"/>
    <property type="match status" value="1"/>
</dbReference>
<dbReference type="InterPro" id="IPR050231">
    <property type="entry name" value="Iron_ascorbate_oxido_reductase"/>
</dbReference>
<organism evidence="3 4">
    <name type="scientific">Mycena maculata</name>
    <dbReference type="NCBI Taxonomy" id="230809"/>
    <lineage>
        <taxon>Eukaryota</taxon>
        <taxon>Fungi</taxon>
        <taxon>Dikarya</taxon>
        <taxon>Basidiomycota</taxon>
        <taxon>Agaricomycotina</taxon>
        <taxon>Agaricomycetes</taxon>
        <taxon>Agaricomycetidae</taxon>
        <taxon>Agaricales</taxon>
        <taxon>Marasmiineae</taxon>
        <taxon>Mycenaceae</taxon>
        <taxon>Mycena</taxon>
    </lineage>
</organism>
<gene>
    <name evidence="3" type="ORF">DFH07DRAFT_866043</name>
</gene>
<dbReference type="AlphaFoldDB" id="A0AAD7NSP6"/>
<reference evidence="3" key="1">
    <citation type="submission" date="2023-03" db="EMBL/GenBank/DDBJ databases">
        <title>Massive genome expansion in bonnet fungi (Mycena s.s.) driven by repeated elements and novel gene families across ecological guilds.</title>
        <authorList>
            <consortium name="Lawrence Berkeley National Laboratory"/>
            <person name="Harder C.B."/>
            <person name="Miyauchi S."/>
            <person name="Viragh M."/>
            <person name="Kuo A."/>
            <person name="Thoen E."/>
            <person name="Andreopoulos B."/>
            <person name="Lu D."/>
            <person name="Skrede I."/>
            <person name="Drula E."/>
            <person name="Henrissat B."/>
            <person name="Morin E."/>
            <person name="Kohler A."/>
            <person name="Barry K."/>
            <person name="LaButti K."/>
            <person name="Morin E."/>
            <person name="Salamov A."/>
            <person name="Lipzen A."/>
            <person name="Mereny Z."/>
            <person name="Hegedus B."/>
            <person name="Baldrian P."/>
            <person name="Stursova M."/>
            <person name="Weitz H."/>
            <person name="Taylor A."/>
            <person name="Grigoriev I.V."/>
            <person name="Nagy L.G."/>
            <person name="Martin F."/>
            <person name="Kauserud H."/>
        </authorList>
    </citation>
    <scope>NUCLEOTIDE SEQUENCE</scope>
    <source>
        <strain evidence="3">CBHHK188m</strain>
    </source>
</reference>
<proteinExistence type="predicted"/>
<evidence type="ECO:0000313" key="4">
    <source>
        <dbReference type="Proteomes" id="UP001215280"/>
    </source>
</evidence>
<keyword evidence="4" id="KW-1185">Reference proteome</keyword>
<feature type="domain" description="Non-haem dioxygenase N-terminal" evidence="2">
    <location>
        <begin position="34"/>
        <end position="130"/>
    </location>
</feature>
<comment type="caution">
    <text evidence="3">The sequence shown here is derived from an EMBL/GenBank/DDBJ whole genome shotgun (WGS) entry which is preliminary data.</text>
</comment>
<dbReference type="InterPro" id="IPR026992">
    <property type="entry name" value="DIOX_N"/>
</dbReference>
<dbReference type="Pfam" id="PF14226">
    <property type="entry name" value="DIOX_N"/>
    <property type="match status" value="1"/>
</dbReference>
<protein>
    <recommendedName>
        <fullName evidence="5">Clavaminate synthase-like protein</fullName>
    </recommendedName>
</protein>
<evidence type="ECO:0000259" key="2">
    <source>
        <dbReference type="Pfam" id="PF14226"/>
    </source>
</evidence>
<dbReference type="PANTHER" id="PTHR47990">
    <property type="entry name" value="2-OXOGLUTARATE (2OG) AND FE(II)-DEPENDENT OXYGENASE SUPERFAMILY PROTEIN-RELATED"/>
    <property type="match status" value="1"/>
</dbReference>
<feature type="domain" description="Isopenicillin N synthase-like Fe(2+) 2OG dioxygenase" evidence="1">
    <location>
        <begin position="193"/>
        <end position="258"/>
    </location>
</feature>
<dbReference type="SUPFAM" id="SSF51197">
    <property type="entry name" value="Clavaminate synthase-like"/>
    <property type="match status" value="1"/>
</dbReference>
<sequence>MAAATTCSWTPHTQWSPVPLPPFPNNVPTHTLLVIDYDRIKAGNPEEIERLWTAATMLGVWYLKNHGIDEEAWGMFDMAAETMDLPLDEKMKYEQGDEGLAFGYKAIGAYTVDTAGTKDPVQFINVAKDDALLWPAQARCSYPSTMNATVIPFVEKSLWLPNGTLLKKHPQYEHSGGEAWCTFSPPHRFSQSLLNNHLSGLQVFLPGVETWQYVKPIPGHAICNLGDAMSILSGGILRSNLHRVETKARSTASLSYFFARPANSVVLCALTEDSIQITEAVRRTSDPSLFDMGVTAIEWEMRHRKNQRMNNRKVMGPRPGFACRGTEHTDPVKIEAY</sequence>
<dbReference type="EMBL" id="JARJLG010000017">
    <property type="protein sequence ID" value="KAJ7773609.1"/>
    <property type="molecule type" value="Genomic_DNA"/>
</dbReference>
<name>A0AAD7NSP6_9AGAR</name>
<evidence type="ECO:0000313" key="3">
    <source>
        <dbReference type="EMBL" id="KAJ7773609.1"/>
    </source>
</evidence>
<dbReference type="InterPro" id="IPR027443">
    <property type="entry name" value="IPNS-like_sf"/>
</dbReference>
<dbReference type="Gene3D" id="2.60.120.330">
    <property type="entry name" value="B-lactam Antibiotic, Isopenicillin N Synthase, Chain"/>
    <property type="match status" value="1"/>
</dbReference>
<accession>A0AAD7NSP6</accession>